<dbReference type="Proteomes" id="UP000177396">
    <property type="component" value="Unassembled WGS sequence"/>
</dbReference>
<organism evidence="1 2">
    <name type="scientific">Candidatus Gottesmanbacteria bacterium RBG_16_38_7b</name>
    <dbReference type="NCBI Taxonomy" id="1798372"/>
    <lineage>
        <taxon>Bacteria</taxon>
        <taxon>Candidatus Gottesmaniibacteriota</taxon>
    </lineage>
</organism>
<sequence length="128" mass="15426">MVVSWRSKRGFNIWQERIIPKLIHIKICIAILDRRVLIVIKYFDMDTKIIPITDFIRKFGEYTKVLTRLDKLILTREGRPFAIVKATPEEKNRQLARFIGIWKDTKLDDDNFWKKVLIRKSRKKEIIL</sequence>
<evidence type="ECO:0000313" key="1">
    <source>
        <dbReference type="EMBL" id="OGG00150.1"/>
    </source>
</evidence>
<dbReference type="EMBL" id="MFJB01000032">
    <property type="protein sequence ID" value="OGG00150.1"/>
    <property type="molecule type" value="Genomic_DNA"/>
</dbReference>
<proteinExistence type="predicted"/>
<protein>
    <submittedName>
        <fullName evidence="1">Uncharacterized protein</fullName>
    </submittedName>
</protein>
<evidence type="ECO:0000313" key="2">
    <source>
        <dbReference type="Proteomes" id="UP000177396"/>
    </source>
</evidence>
<comment type="caution">
    <text evidence="1">The sequence shown here is derived from an EMBL/GenBank/DDBJ whole genome shotgun (WGS) entry which is preliminary data.</text>
</comment>
<gene>
    <name evidence="1" type="ORF">A2153_03005</name>
</gene>
<reference evidence="1 2" key="1">
    <citation type="journal article" date="2016" name="Nat. Commun.">
        <title>Thousands of microbial genomes shed light on interconnected biogeochemical processes in an aquifer system.</title>
        <authorList>
            <person name="Anantharaman K."/>
            <person name="Brown C.T."/>
            <person name="Hug L.A."/>
            <person name="Sharon I."/>
            <person name="Castelle C.J."/>
            <person name="Probst A.J."/>
            <person name="Thomas B.C."/>
            <person name="Singh A."/>
            <person name="Wilkins M.J."/>
            <person name="Karaoz U."/>
            <person name="Brodie E.L."/>
            <person name="Williams K.H."/>
            <person name="Hubbard S.S."/>
            <person name="Banfield J.F."/>
        </authorList>
    </citation>
    <scope>NUCLEOTIDE SEQUENCE [LARGE SCALE GENOMIC DNA]</scope>
</reference>
<name>A0A1F5YJ04_9BACT</name>
<dbReference type="AlphaFoldDB" id="A0A1F5YJ04"/>
<accession>A0A1F5YJ04</accession>